<accession>A0A0H5C057</accession>
<reference evidence="3" key="1">
    <citation type="journal article" date="2015" name="J. Biotechnol.">
        <title>The structure of the Cyberlindnera jadinii genome and its relation to Candida utilis analyzed by the occurrence of single nucleotide polymorphisms.</title>
        <authorList>
            <person name="Rupp O."/>
            <person name="Brinkrolf K."/>
            <person name="Buerth C."/>
            <person name="Kunigo M."/>
            <person name="Schneider J."/>
            <person name="Jaenicke S."/>
            <person name="Goesmann A."/>
            <person name="Puehler A."/>
            <person name="Jaeger K.-E."/>
            <person name="Ernst J.F."/>
        </authorList>
    </citation>
    <scope>NUCLEOTIDE SEQUENCE [LARGE SCALE GENOMIC DNA]</scope>
    <source>
        <strain evidence="3">ATCC 18201 / CBS 1600 / BCRC 20928 / JCM 3617 / NBRC 0987 / NRRL Y-1542</strain>
    </source>
</reference>
<evidence type="ECO:0000256" key="1">
    <source>
        <dbReference type="SAM" id="MobiDB-lite"/>
    </source>
</evidence>
<organism evidence="2 3">
    <name type="scientific">Cyberlindnera jadinii (strain ATCC 18201 / CBS 1600 / BCRC 20928 / JCM 3617 / NBRC 0987 / NRRL Y-1542)</name>
    <name type="common">Torula yeast</name>
    <name type="synonym">Candida utilis</name>
    <dbReference type="NCBI Taxonomy" id="983966"/>
    <lineage>
        <taxon>Eukaryota</taxon>
        <taxon>Fungi</taxon>
        <taxon>Dikarya</taxon>
        <taxon>Ascomycota</taxon>
        <taxon>Saccharomycotina</taxon>
        <taxon>Saccharomycetes</taxon>
        <taxon>Phaffomycetales</taxon>
        <taxon>Phaffomycetaceae</taxon>
        <taxon>Cyberlindnera</taxon>
    </lineage>
</organism>
<evidence type="ECO:0000313" key="2">
    <source>
        <dbReference type="EMBL" id="CEP21016.1"/>
    </source>
</evidence>
<gene>
    <name evidence="2" type="ORF">BN1211_1009</name>
</gene>
<protein>
    <submittedName>
        <fullName evidence="2">Uncharacterized protein</fullName>
    </submittedName>
</protein>
<proteinExistence type="predicted"/>
<dbReference type="Proteomes" id="UP000038830">
    <property type="component" value="Unassembled WGS sequence"/>
</dbReference>
<evidence type="ECO:0000313" key="3">
    <source>
        <dbReference type="Proteomes" id="UP000038830"/>
    </source>
</evidence>
<name>A0A0H5C057_CYBJN</name>
<feature type="region of interest" description="Disordered" evidence="1">
    <location>
        <begin position="25"/>
        <end position="45"/>
    </location>
</feature>
<dbReference type="AlphaFoldDB" id="A0A0H5C057"/>
<sequence>MSKGAGLEEVKQLLRALQPPISKRTSQTLHSLRTGGGDTSANDDGHISLPSRRVIASSNLLYFRTRNQLLHSSDFKKLSDELPFEVLQARDSQLLTPKGGYYLLFGSFDHAAKYMYNTIGKTLNGVNFYTEMCTPQAHVPYLKSRHLDESFHVVEDDKFTLLNYSSQVPRSHYAVVRGFPTFITRSTLENMLWQYDLSPTDPIRCLSSDKVGKVSSWLIKFNNHLDPQRFVRRYNGKPFDNDANLPLVFASQMD</sequence>
<dbReference type="EMBL" id="CDQK01000001">
    <property type="protein sequence ID" value="CEP21016.1"/>
    <property type="molecule type" value="Genomic_DNA"/>
</dbReference>